<dbReference type="InterPro" id="IPR036249">
    <property type="entry name" value="Thioredoxin-like_sf"/>
</dbReference>
<dbReference type="InterPro" id="IPR008255">
    <property type="entry name" value="Pyr_nucl-diS_OxRdtase_2_AS"/>
</dbReference>
<comment type="similarity">
    <text evidence="2">Belongs to the class-II pyridine nucleotide-disulfide oxidoreductase family.</text>
</comment>
<dbReference type="PROSITE" id="PS00573">
    <property type="entry name" value="PYRIDINE_REDOX_2"/>
    <property type="match status" value="1"/>
</dbReference>
<dbReference type="InterPro" id="IPR036188">
    <property type="entry name" value="FAD/NAD-bd_sf"/>
</dbReference>
<keyword evidence="9" id="KW-0676">Redox-active center</keyword>
<dbReference type="Gene3D" id="3.50.50.60">
    <property type="entry name" value="FAD/NAD(P)-binding domain"/>
    <property type="match status" value="2"/>
</dbReference>
<evidence type="ECO:0000256" key="4">
    <source>
        <dbReference type="ARBA" id="ARBA00022630"/>
    </source>
</evidence>
<sequence length="529" mass="56670">MLDANLKKQLDTYLQNIVNPIKISVSADDSPKAKELLELAGEITALSSKIDMTRADDSRTPSMAVGPDGQEPRVRFAGIPMGHEFTSLVLALLQAGGHPSKADAALQEQIRNLEGEYHFETYISLSCHNCPDVVQALNLMANLNPNITHVMIDGALFQSEVDERQVMAVPSVYLNGQPFGQGRMTLSEIVNKVDTGAARRKASELTQKAPFDVLVVGGGPAGAAAAIYAARKGIRTGIVAETFGGQVMDTVGIENFISVSYTEGPKLVANLEQHIKDYEVDVMTEQKVSRLTSDDLVELTLDSGATLTSRSVILATGARWREMNVPGEHEYRGKGVAYCPHCDGPLFKGKRVAVIGGGNSGIEAAIDLAGIVEHVTVLEFSDTLRADEVLQRKARSMHNVVIIKNAQTTEVRGDGNKAVGLTYTDRTNGESKQLDVAGIFVQIGLVPNTEWLKDSDLKLTRFGEIEIDARGATSMPGVFAAGDVTTVPFKQIVIAMGAGSAAALSAFDYLIRTPTPAAVLGQHAERETA</sequence>
<dbReference type="EMBL" id="LAZR01000187">
    <property type="protein sequence ID" value="KKN83291.1"/>
    <property type="molecule type" value="Genomic_DNA"/>
</dbReference>
<dbReference type="Pfam" id="PF13192">
    <property type="entry name" value="Thioredoxin_3"/>
    <property type="match status" value="1"/>
</dbReference>
<evidence type="ECO:0000256" key="8">
    <source>
        <dbReference type="ARBA" id="ARBA00023157"/>
    </source>
</evidence>
<evidence type="ECO:0000256" key="9">
    <source>
        <dbReference type="ARBA" id="ARBA00023284"/>
    </source>
</evidence>
<dbReference type="SUPFAM" id="SSF52833">
    <property type="entry name" value="Thioredoxin-like"/>
    <property type="match status" value="2"/>
</dbReference>
<comment type="subunit">
    <text evidence="3">Homodimer.</text>
</comment>
<dbReference type="PANTHER" id="PTHR48105">
    <property type="entry name" value="THIOREDOXIN REDUCTASE 1-RELATED-RELATED"/>
    <property type="match status" value="1"/>
</dbReference>
<dbReference type="PROSITE" id="PS51354">
    <property type="entry name" value="GLUTAREDOXIN_2"/>
    <property type="match status" value="1"/>
</dbReference>
<dbReference type="Gene3D" id="3.40.30.80">
    <property type="match status" value="1"/>
</dbReference>
<dbReference type="GO" id="GO:0000302">
    <property type="term" value="P:response to reactive oxygen species"/>
    <property type="evidence" value="ECO:0007669"/>
    <property type="project" value="InterPro"/>
</dbReference>
<evidence type="ECO:0000256" key="3">
    <source>
        <dbReference type="ARBA" id="ARBA00011738"/>
    </source>
</evidence>
<dbReference type="CDD" id="cd03026">
    <property type="entry name" value="AhpF_NTD_C"/>
    <property type="match status" value="1"/>
</dbReference>
<keyword evidence="8" id="KW-1015">Disulfide bond</keyword>
<evidence type="ECO:0000256" key="2">
    <source>
        <dbReference type="ARBA" id="ARBA00009333"/>
    </source>
</evidence>
<protein>
    <submittedName>
        <fullName evidence="12">Uncharacterized protein</fullName>
    </submittedName>
</protein>
<dbReference type="AlphaFoldDB" id="A0A0F9WBX4"/>
<evidence type="ECO:0000259" key="10">
    <source>
        <dbReference type="Pfam" id="PF07992"/>
    </source>
</evidence>
<keyword evidence="5" id="KW-0274">FAD</keyword>
<dbReference type="SUPFAM" id="SSF51905">
    <property type="entry name" value="FAD/NAD(P)-binding domain"/>
    <property type="match status" value="1"/>
</dbReference>
<dbReference type="Pfam" id="PF07992">
    <property type="entry name" value="Pyr_redox_2"/>
    <property type="match status" value="1"/>
</dbReference>
<organism evidence="12">
    <name type="scientific">marine sediment metagenome</name>
    <dbReference type="NCBI Taxonomy" id="412755"/>
    <lineage>
        <taxon>unclassified sequences</taxon>
        <taxon>metagenomes</taxon>
        <taxon>ecological metagenomes</taxon>
    </lineage>
</organism>
<evidence type="ECO:0000256" key="1">
    <source>
        <dbReference type="ARBA" id="ARBA00001974"/>
    </source>
</evidence>
<dbReference type="PRINTS" id="PR00469">
    <property type="entry name" value="PNDRDTASEII"/>
</dbReference>
<comment type="cofactor">
    <cofactor evidence="1">
        <name>FAD</name>
        <dbReference type="ChEBI" id="CHEBI:57692"/>
    </cofactor>
</comment>
<dbReference type="InterPro" id="IPR023753">
    <property type="entry name" value="FAD/NAD-binding_dom"/>
</dbReference>
<keyword evidence="4" id="KW-0285">Flavoprotein</keyword>
<feature type="domain" description="Thioredoxin-like fold" evidence="11">
    <location>
        <begin position="123"/>
        <end position="193"/>
    </location>
</feature>
<dbReference type="InterPro" id="IPR044142">
    <property type="entry name" value="AhpF_NTD_N"/>
</dbReference>
<keyword evidence="6" id="KW-0560">Oxidoreductase</keyword>
<dbReference type="PRINTS" id="PR00368">
    <property type="entry name" value="FADPNR"/>
</dbReference>
<dbReference type="GO" id="GO:0102039">
    <property type="term" value="F:NADH-dependent peroxiredoxin activity"/>
    <property type="evidence" value="ECO:0007669"/>
    <property type="project" value="InterPro"/>
</dbReference>
<dbReference type="PIRSF" id="PIRSF000238">
    <property type="entry name" value="AhpF"/>
    <property type="match status" value="1"/>
</dbReference>
<dbReference type="CDD" id="cd02974">
    <property type="entry name" value="AhpF_NTD_N"/>
    <property type="match status" value="1"/>
</dbReference>
<dbReference type="GO" id="GO:0005829">
    <property type="term" value="C:cytosol"/>
    <property type="evidence" value="ECO:0007669"/>
    <property type="project" value="UniProtKB-ARBA"/>
</dbReference>
<gene>
    <name evidence="12" type="ORF">LCGC14_0300400</name>
</gene>
<name>A0A0F9WBX4_9ZZZZ</name>
<dbReference type="GO" id="GO:0050660">
    <property type="term" value="F:flavin adenine dinucleotide binding"/>
    <property type="evidence" value="ECO:0007669"/>
    <property type="project" value="InterPro"/>
</dbReference>
<keyword evidence="7" id="KW-0520">NAD</keyword>
<feature type="domain" description="FAD/NAD(P)-binding" evidence="10">
    <location>
        <begin position="211"/>
        <end position="499"/>
    </location>
</feature>
<dbReference type="InterPro" id="IPR044141">
    <property type="entry name" value="AhpF_NTD_C"/>
</dbReference>
<evidence type="ECO:0000256" key="5">
    <source>
        <dbReference type="ARBA" id="ARBA00022827"/>
    </source>
</evidence>
<dbReference type="GO" id="GO:0032991">
    <property type="term" value="C:protein-containing complex"/>
    <property type="evidence" value="ECO:0007669"/>
    <property type="project" value="UniProtKB-ARBA"/>
</dbReference>
<dbReference type="GO" id="GO:0016668">
    <property type="term" value="F:oxidoreductase activity, acting on a sulfur group of donors, NAD(P) as acceptor"/>
    <property type="evidence" value="ECO:0007669"/>
    <property type="project" value="UniProtKB-ARBA"/>
</dbReference>
<dbReference type="InterPro" id="IPR012081">
    <property type="entry name" value="Alkyl_hydroperoxide_Rdtase_suF"/>
</dbReference>
<evidence type="ECO:0000313" key="12">
    <source>
        <dbReference type="EMBL" id="KKN83291.1"/>
    </source>
</evidence>
<dbReference type="NCBIfam" id="TIGR03140">
    <property type="entry name" value="AhpF"/>
    <property type="match status" value="1"/>
</dbReference>
<dbReference type="InterPro" id="IPR050097">
    <property type="entry name" value="Ferredoxin-NADP_redctase_2"/>
</dbReference>
<dbReference type="InterPro" id="IPR012336">
    <property type="entry name" value="Thioredoxin-like_fold"/>
</dbReference>
<evidence type="ECO:0000259" key="11">
    <source>
        <dbReference type="Pfam" id="PF13192"/>
    </source>
</evidence>
<dbReference type="GO" id="GO:0051287">
    <property type="term" value="F:NAD binding"/>
    <property type="evidence" value="ECO:0007669"/>
    <property type="project" value="InterPro"/>
</dbReference>
<comment type="caution">
    <text evidence="12">The sequence shown here is derived from an EMBL/GenBank/DDBJ whole genome shotgun (WGS) entry which is preliminary data.</text>
</comment>
<dbReference type="FunFam" id="3.50.50.60:FF:000007">
    <property type="entry name" value="Alkyl hydroperoxide reductase, F subunit"/>
    <property type="match status" value="1"/>
</dbReference>
<accession>A0A0F9WBX4</accession>
<reference evidence="12" key="1">
    <citation type="journal article" date="2015" name="Nature">
        <title>Complex archaea that bridge the gap between prokaryotes and eukaryotes.</title>
        <authorList>
            <person name="Spang A."/>
            <person name="Saw J.H."/>
            <person name="Jorgensen S.L."/>
            <person name="Zaremba-Niedzwiedzka K."/>
            <person name="Martijn J."/>
            <person name="Lind A.E."/>
            <person name="van Eijk R."/>
            <person name="Schleper C."/>
            <person name="Guy L."/>
            <person name="Ettema T.J."/>
        </authorList>
    </citation>
    <scope>NUCLEOTIDE SEQUENCE</scope>
</reference>
<proteinExistence type="inferred from homology"/>
<evidence type="ECO:0000256" key="6">
    <source>
        <dbReference type="ARBA" id="ARBA00023002"/>
    </source>
</evidence>
<evidence type="ECO:0000256" key="7">
    <source>
        <dbReference type="ARBA" id="ARBA00023027"/>
    </source>
</evidence>